<dbReference type="Pfam" id="PF13231">
    <property type="entry name" value="PMT_2"/>
    <property type="match status" value="1"/>
</dbReference>
<keyword evidence="2" id="KW-1003">Cell membrane</keyword>
<dbReference type="PANTHER" id="PTHR33908">
    <property type="entry name" value="MANNOSYLTRANSFERASE YKCB-RELATED"/>
    <property type="match status" value="1"/>
</dbReference>
<feature type="transmembrane region" description="Helical" evidence="8">
    <location>
        <begin position="332"/>
        <end position="356"/>
    </location>
</feature>
<organism evidence="10 11">
    <name type="scientific">Candidatus Magasanikbacteria bacterium CG11_big_fil_rev_8_21_14_0_20_39_34</name>
    <dbReference type="NCBI Taxonomy" id="1974653"/>
    <lineage>
        <taxon>Bacteria</taxon>
        <taxon>Candidatus Magasanikiibacteriota</taxon>
    </lineage>
</organism>
<evidence type="ECO:0000256" key="8">
    <source>
        <dbReference type="SAM" id="Phobius"/>
    </source>
</evidence>
<dbReference type="GO" id="GO:0005886">
    <property type="term" value="C:plasma membrane"/>
    <property type="evidence" value="ECO:0007669"/>
    <property type="project" value="UniProtKB-SubCell"/>
</dbReference>
<comment type="subcellular location">
    <subcellularLocation>
        <location evidence="1">Cell membrane</location>
        <topology evidence="1">Multi-pass membrane protein</topology>
    </subcellularLocation>
</comment>
<reference evidence="10 11" key="1">
    <citation type="submission" date="2017-09" db="EMBL/GenBank/DDBJ databases">
        <title>Depth-based differentiation of microbial function through sediment-hosted aquifers and enrichment of novel symbionts in the deep terrestrial subsurface.</title>
        <authorList>
            <person name="Probst A.J."/>
            <person name="Ladd B."/>
            <person name="Jarett J.K."/>
            <person name="Geller-Mcgrath D.E."/>
            <person name="Sieber C.M."/>
            <person name="Emerson J.B."/>
            <person name="Anantharaman K."/>
            <person name="Thomas B.C."/>
            <person name="Malmstrom R."/>
            <person name="Stieglmeier M."/>
            <person name="Klingl A."/>
            <person name="Woyke T."/>
            <person name="Ryan C.M."/>
            <person name="Banfield J.F."/>
        </authorList>
    </citation>
    <scope>NUCLEOTIDE SEQUENCE [LARGE SCALE GENOMIC DNA]</scope>
    <source>
        <strain evidence="10">CG11_big_fil_rev_8_21_14_0_20_39_34</strain>
    </source>
</reference>
<proteinExistence type="predicted"/>
<feature type="transmembrane region" description="Helical" evidence="8">
    <location>
        <begin position="304"/>
        <end position="320"/>
    </location>
</feature>
<keyword evidence="5 8" id="KW-0812">Transmembrane</keyword>
<evidence type="ECO:0000256" key="5">
    <source>
        <dbReference type="ARBA" id="ARBA00022692"/>
    </source>
</evidence>
<dbReference type="EMBL" id="PCWN01000003">
    <property type="protein sequence ID" value="PIR04400.1"/>
    <property type="molecule type" value="Genomic_DNA"/>
</dbReference>
<dbReference type="Proteomes" id="UP000229600">
    <property type="component" value="Unassembled WGS sequence"/>
</dbReference>
<keyword evidence="4" id="KW-0808">Transferase</keyword>
<evidence type="ECO:0000256" key="7">
    <source>
        <dbReference type="ARBA" id="ARBA00023136"/>
    </source>
</evidence>
<evidence type="ECO:0000256" key="6">
    <source>
        <dbReference type="ARBA" id="ARBA00022989"/>
    </source>
</evidence>
<evidence type="ECO:0000313" key="10">
    <source>
        <dbReference type="EMBL" id="PIR04400.1"/>
    </source>
</evidence>
<evidence type="ECO:0000256" key="1">
    <source>
        <dbReference type="ARBA" id="ARBA00004651"/>
    </source>
</evidence>
<evidence type="ECO:0000259" key="9">
    <source>
        <dbReference type="Pfam" id="PF13231"/>
    </source>
</evidence>
<name>A0A2H0N666_9BACT</name>
<feature type="transmembrane region" description="Helical" evidence="8">
    <location>
        <begin position="224"/>
        <end position="244"/>
    </location>
</feature>
<feature type="transmembrane region" description="Helical" evidence="8">
    <location>
        <begin position="279"/>
        <end position="298"/>
    </location>
</feature>
<keyword evidence="3" id="KW-0328">Glycosyltransferase</keyword>
<sequence length="484" mass="56950">MLFFIILLGFLLRFIFLINRGTFWFDELFSVHFSSLPWKEALQMWTLETNPPFHTFFLRYFIKIFSDSEIIVRSTSLFFALISIFLLYKLALHLFDKKTALFASTLLALSGTHIFVSTEARAYSLIFMLSIFSFFLFYTIFYKENFKKNYFYIFSIVQTLLFLSHLTILLVPIIQFLSLASFQKKKENLLLFLKAHIFPILLFFIWFVPSVLAKWNLSTFNGWFFNYDTKMANIFTTFIAYFVVSDVSSFLQTLIILLLLGLLFFLYHTFLRKPALRPILVSLILWAFFPALLSNLLGIYVPKYSLFALPALYILIGYAISHIENSTLRRAFFLVICFLHLGPLLALVSTPVYSAYKHTQYIEKHETENSLVMTLPFQESLVLSRYFKGHSPVIGFYPYPDQMSLNERIVRHNWQSAPIDDEKLDALMKRYIASKNIVFYTTYQKKDDMIYDWFIKNGWTVQEGPVAGNYVSIYLFEFHAPENH</sequence>
<dbReference type="GO" id="GO:0009103">
    <property type="term" value="P:lipopolysaccharide biosynthetic process"/>
    <property type="evidence" value="ECO:0007669"/>
    <property type="project" value="UniProtKB-ARBA"/>
</dbReference>
<evidence type="ECO:0000313" key="11">
    <source>
        <dbReference type="Proteomes" id="UP000229600"/>
    </source>
</evidence>
<feature type="domain" description="Glycosyltransferase RgtA/B/C/D-like" evidence="9">
    <location>
        <begin position="50"/>
        <end position="210"/>
    </location>
</feature>
<keyword evidence="6 8" id="KW-1133">Transmembrane helix</keyword>
<protein>
    <recommendedName>
        <fullName evidence="9">Glycosyltransferase RgtA/B/C/D-like domain-containing protein</fullName>
    </recommendedName>
</protein>
<evidence type="ECO:0000256" key="2">
    <source>
        <dbReference type="ARBA" id="ARBA00022475"/>
    </source>
</evidence>
<evidence type="ECO:0000256" key="3">
    <source>
        <dbReference type="ARBA" id="ARBA00022676"/>
    </source>
</evidence>
<keyword evidence="7 8" id="KW-0472">Membrane</keyword>
<feature type="transmembrane region" description="Helical" evidence="8">
    <location>
        <begin position="100"/>
        <end position="116"/>
    </location>
</feature>
<feature type="transmembrane region" description="Helical" evidence="8">
    <location>
        <begin position="70"/>
        <end position="88"/>
    </location>
</feature>
<feature type="transmembrane region" description="Helical" evidence="8">
    <location>
        <begin position="150"/>
        <end position="177"/>
    </location>
</feature>
<feature type="transmembrane region" description="Helical" evidence="8">
    <location>
        <begin position="122"/>
        <end position="141"/>
    </location>
</feature>
<dbReference type="GO" id="GO:0016763">
    <property type="term" value="F:pentosyltransferase activity"/>
    <property type="evidence" value="ECO:0007669"/>
    <property type="project" value="TreeGrafter"/>
</dbReference>
<accession>A0A2H0N666</accession>
<evidence type="ECO:0000256" key="4">
    <source>
        <dbReference type="ARBA" id="ARBA00022679"/>
    </source>
</evidence>
<dbReference type="PANTHER" id="PTHR33908:SF11">
    <property type="entry name" value="MEMBRANE PROTEIN"/>
    <property type="match status" value="1"/>
</dbReference>
<dbReference type="InterPro" id="IPR038731">
    <property type="entry name" value="RgtA/B/C-like"/>
</dbReference>
<dbReference type="InterPro" id="IPR050297">
    <property type="entry name" value="LipidA_mod_glycosyltrf_83"/>
</dbReference>
<dbReference type="AlphaFoldDB" id="A0A2H0N666"/>
<comment type="caution">
    <text evidence="10">The sequence shown here is derived from an EMBL/GenBank/DDBJ whole genome shotgun (WGS) entry which is preliminary data.</text>
</comment>
<gene>
    <name evidence="10" type="ORF">COV59_00955</name>
</gene>
<feature type="transmembrane region" description="Helical" evidence="8">
    <location>
        <begin position="189"/>
        <end position="212"/>
    </location>
</feature>
<feature type="transmembrane region" description="Helical" evidence="8">
    <location>
        <begin position="250"/>
        <end position="267"/>
    </location>
</feature>